<dbReference type="Pfam" id="PF13456">
    <property type="entry name" value="RVT_3"/>
    <property type="match status" value="1"/>
</dbReference>
<accession>A0AAE0AS31</accession>
<dbReference type="AlphaFoldDB" id="A0AAE0AS31"/>
<dbReference type="PANTHER" id="PTHR47723:SF22">
    <property type="entry name" value="RNASE H TYPE-1 DOMAIN-CONTAINING PROTEIN"/>
    <property type="match status" value="1"/>
</dbReference>
<dbReference type="CDD" id="cd06222">
    <property type="entry name" value="RNase_H_like"/>
    <property type="match status" value="1"/>
</dbReference>
<proteinExistence type="predicted"/>
<dbReference type="InterPro" id="IPR036397">
    <property type="entry name" value="RNaseH_sf"/>
</dbReference>
<keyword evidence="3" id="KW-1185">Reference proteome</keyword>
<dbReference type="InterPro" id="IPR002156">
    <property type="entry name" value="RNaseH_domain"/>
</dbReference>
<dbReference type="InterPro" id="IPR012337">
    <property type="entry name" value="RNaseH-like_sf"/>
</dbReference>
<dbReference type="PROSITE" id="PS50879">
    <property type="entry name" value="RNASE_H_1"/>
    <property type="match status" value="1"/>
</dbReference>
<dbReference type="EMBL" id="JANJYJ010000003">
    <property type="protein sequence ID" value="KAK3223168.1"/>
    <property type="molecule type" value="Genomic_DNA"/>
</dbReference>
<dbReference type="InterPro" id="IPR044730">
    <property type="entry name" value="RNase_H-like_dom_plant"/>
</dbReference>
<evidence type="ECO:0000313" key="2">
    <source>
        <dbReference type="EMBL" id="KAK3223168.1"/>
    </source>
</evidence>
<dbReference type="Gene3D" id="3.30.420.10">
    <property type="entry name" value="Ribonuclease H-like superfamily/Ribonuclease H"/>
    <property type="match status" value="1"/>
</dbReference>
<sequence>MGDLAEVHEDVGGELLSKSERCVESHGAKKAAHVVWITPALGSLKFNVDGSARGSLGITGIGGVLRNSNGKVLCIFSEWIGIQDSNTAEILAIHKACSLCVSNIAYCDKKIVICSDSKVAVS</sequence>
<reference evidence="2" key="1">
    <citation type="journal article" date="2023" name="Plant J.">
        <title>Genome sequences and population genomics provide insights into the demographic history, inbreeding, and mutation load of two 'living fossil' tree species of Dipteronia.</title>
        <authorList>
            <person name="Feng Y."/>
            <person name="Comes H.P."/>
            <person name="Chen J."/>
            <person name="Zhu S."/>
            <person name="Lu R."/>
            <person name="Zhang X."/>
            <person name="Li P."/>
            <person name="Qiu J."/>
            <person name="Olsen K.M."/>
            <person name="Qiu Y."/>
        </authorList>
    </citation>
    <scope>NUCLEOTIDE SEQUENCE</scope>
    <source>
        <strain evidence="2">NBL</strain>
    </source>
</reference>
<evidence type="ECO:0000313" key="3">
    <source>
        <dbReference type="Proteomes" id="UP001281410"/>
    </source>
</evidence>
<organism evidence="2 3">
    <name type="scientific">Dipteronia sinensis</name>
    <dbReference type="NCBI Taxonomy" id="43782"/>
    <lineage>
        <taxon>Eukaryota</taxon>
        <taxon>Viridiplantae</taxon>
        <taxon>Streptophyta</taxon>
        <taxon>Embryophyta</taxon>
        <taxon>Tracheophyta</taxon>
        <taxon>Spermatophyta</taxon>
        <taxon>Magnoliopsida</taxon>
        <taxon>eudicotyledons</taxon>
        <taxon>Gunneridae</taxon>
        <taxon>Pentapetalae</taxon>
        <taxon>rosids</taxon>
        <taxon>malvids</taxon>
        <taxon>Sapindales</taxon>
        <taxon>Sapindaceae</taxon>
        <taxon>Hippocastanoideae</taxon>
        <taxon>Acereae</taxon>
        <taxon>Dipteronia</taxon>
    </lineage>
</organism>
<protein>
    <recommendedName>
        <fullName evidence="1">RNase H type-1 domain-containing protein</fullName>
    </recommendedName>
</protein>
<comment type="caution">
    <text evidence="2">The sequence shown here is derived from an EMBL/GenBank/DDBJ whole genome shotgun (WGS) entry which is preliminary data.</text>
</comment>
<name>A0AAE0AS31_9ROSI</name>
<evidence type="ECO:0000259" key="1">
    <source>
        <dbReference type="PROSITE" id="PS50879"/>
    </source>
</evidence>
<dbReference type="GO" id="GO:0004523">
    <property type="term" value="F:RNA-DNA hybrid ribonuclease activity"/>
    <property type="evidence" value="ECO:0007669"/>
    <property type="project" value="InterPro"/>
</dbReference>
<dbReference type="Proteomes" id="UP001281410">
    <property type="component" value="Unassembled WGS sequence"/>
</dbReference>
<dbReference type="SUPFAM" id="SSF53098">
    <property type="entry name" value="Ribonuclease H-like"/>
    <property type="match status" value="1"/>
</dbReference>
<dbReference type="GO" id="GO:0003676">
    <property type="term" value="F:nucleic acid binding"/>
    <property type="evidence" value="ECO:0007669"/>
    <property type="project" value="InterPro"/>
</dbReference>
<feature type="domain" description="RNase H type-1" evidence="1">
    <location>
        <begin position="40"/>
        <end position="122"/>
    </location>
</feature>
<dbReference type="PANTHER" id="PTHR47723">
    <property type="entry name" value="OS05G0353850 PROTEIN"/>
    <property type="match status" value="1"/>
</dbReference>
<dbReference type="InterPro" id="IPR053151">
    <property type="entry name" value="RNase_H-like"/>
</dbReference>
<gene>
    <name evidence="2" type="ORF">Dsin_010193</name>
</gene>